<evidence type="ECO:0000259" key="16">
    <source>
        <dbReference type="Pfam" id="PF01699"/>
    </source>
</evidence>
<evidence type="ECO:0000256" key="14">
    <source>
        <dbReference type="SAM" id="MobiDB-lite"/>
    </source>
</evidence>
<feature type="compositionally biased region" description="Low complexity" evidence="14">
    <location>
        <begin position="1"/>
        <end position="14"/>
    </location>
</feature>
<feature type="compositionally biased region" description="Polar residues" evidence="14">
    <location>
        <begin position="194"/>
        <end position="206"/>
    </location>
</feature>
<feature type="region of interest" description="Disordered" evidence="14">
    <location>
        <begin position="190"/>
        <end position="223"/>
    </location>
</feature>
<evidence type="ECO:0000256" key="13">
    <source>
        <dbReference type="ARBA" id="ARBA00023180"/>
    </source>
</evidence>
<protein>
    <submittedName>
        <fullName evidence="18">Sodium/potassium/calcium exchanger Nckx30C isoform X7</fullName>
    </submittedName>
</protein>
<organism evidence="17 18">
    <name type="scientific">Drosophila hydei</name>
    <name type="common">Fruit fly</name>
    <dbReference type="NCBI Taxonomy" id="7224"/>
    <lineage>
        <taxon>Eukaryota</taxon>
        <taxon>Metazoa</taxon>
        <taxon>Ecdysozoa</taxon>
        <taxon>Arthropoda</taxon>
        <taxon>Hexapoda</taxon>
        <taxon>Insecta</taxon>
        <taxon>Pterygota</taxon>
        <taxon>Neoptera</taxon>
        <taxon>Endopterygota</taxon>
        <taxon>Diptera</taxon>
        <taxon>Brachycera</taxon>
        <taxon>Muscomorpha</taxon>
        <taxon>Ephydroidea</taxon>
        <taxon>Drosophilidae</taxon>
        <taxon>Drosophila</taxon>
    </lineage>
</organism>
<dbReference type="InterPro" id="IPR004837">
    <property type="entry name" value="NaCa_Exmemb"/>
</dbReference>
<feature type="transmembrane region" description="Helical" evidence="15">
    <location>
        <begin position="425"/>
        <end position="447"/>
    </location>
</feature>
<feature type="compositionally biased region" description="Low complexity" evidence="14">
    <location>
        <begin position="490"/>
        <end position="503"/>
    </location>
</feature>
<feature type="transmembrane region" description="Helical" evidence="15">
    <location>
        <begin position="366"/>
        <end position="389"/>
    </location>
</feature>
<keyword evidence="10 15" id="KW-1133">Transmembrane helix</keyword>
<dbReference type="InterPro" id="IPR044880">
    <property type="entry name" value="NCX_ion-bd_dom_sf"/>
</dbReference>
<dbReference type="InterPro" id="IPR004481">
    <property type="entry name" value="K/Na/Ca-exchanger"/>
</dbReference>
<evidence type="ECO:0000256" key="6">
    <source>
        <dbReference type="ARBA" id="ARBA00022692"/>
    </source>
</evidence>
<feature type="transmembrane region" description="Helical" evidence="15">
    <location>
        <begin position="783"/>
        <end position="802"/>
    </location>
</feature>
<feature type="compositionally biased region" description="Low complexity" evidence="14">
    <location>
        <begin position="25"/>
        <end position="42"/>
    </location>
</feature>
<dbReference type="FunFam" id="1.20.1420.30:FF:000004">
    <property type="entry name" value="Sodium/potassium/calcium exchanger 2 isoform 1"/>
    <property type="match status" value="1"/>
</dbReference>
<comment type="subcellular location">
    <subcellularLocation>
        <location evidence="1">Membrane</location>
        <topology evidence="1">Multi-pass membrane protein</topology>
    </subcellularLocation>
</comment>
<feature type="compositionally biased region" description="Polar residues" evidence="14">
    <location>
        <begin position="64"/>
        <end position="73"/>
    </location>
</feature>
<feature type="domain" description="Sodium/calcium exchanger membrane region" evidence="16">
    <location>
        <begin position="302"/>
        <end position="443"/>
    </location>
</feature>
<dbReference type="GO" id="GO:0015293">
    <property type="term" value="F:symporter activity"/>
    <property type="evidence" value="ECO:0007669"/>
    <property type="project" value="UniProtKB-KW"/>
</dbReference>
<evidence type="ECO:0000256" key="9">
    <source>
        <dbReference type="ARBA" id="ARBA00022847"/>
    </source>
</evidence>
<evidence type="ECO:0000256" key="12">
    <source>
        <dbReference type="ARBA" id="ARBA00023136"/>
    </source>
</evidence>
<gene>
    <name evidence="18" type="primary">LOC111594793</name>
</gene>
<dbReference type="PANTHER" id="PTHR10846">
    <property type="entry name" value="SODIUM/POTASSIUM/CALCIUM EXCHANGER"/>
    <property type="match status" value="1"/>
</dbReference>
<dbReference type="PANTHER" id="PTHR10846:SF72">
    <property type="entry name" value="SODIUM_POTASSIUM_CALCIUM EXCHANGER NCKX30C"/>
    <property type="match status" value="1"/>
</dbReference>
<sequence length="811" mass="89592">MLQQTTCSKQQWQQHQEEERELEQQEQPQQPQQQQQQQEQQQTAKASSYSNIVRPGNMGLSNMLPASNSTTTTIDFNSRRRRGRLRAAHKCCQQVPATNTNVAYTKQQQTKQPKHHAKLLLSIMCAYIVDCVNILKRLVLLTLTTTTATKKNNNSNRHARGRGQPLCCLMLLLLLLFFCSVQAHKPKSVHKQQHQPAHNNDVTFNNMADVPPTYQVKSSQTSNEDEAEILYHSAEMFGEEEEDDLSDGREPSGRQVNEDNAANPRGINDSLTDSSNTTKTPLFPKDLFTKEQLENGAVILHIIGVIYMFVALAIVCDEFFVPSLDVIIEKLGITDDVAGATFMAAGGSAPELFTSVIGVFVSFDDVGIGTIVGSAVFNILFVIGMCALFSRTVLSLTWWPLFRDCSFYSISLLVLIYFFRDNRIFWWEALILFTIYIAYVTFMKWNVQVEHCVKKMITKNKGNAANSSETSMATQPGGSVTSRAASETRSGPAGSSNAGATGNSSGGTAGSTQTGAKFRHGLLQLMIHTIDPLHDDDVPGKVDEKATQLHAIASLKVLLDATKPQRGGATTSAANHVKINLKETTLADRPNGNIDTTLDSAPEIIEDEPEPLSMAWPDTARKRLTYVLVAPLLVPMWLTLPDTRTPRGKRYFPVTFIGSIVWIAAFSYLMVWWANVAGDTARIPPEVMGLTFLAAGTSIPDLITSVIVARKGFGDMAVSSSVGSNIFDVTVGLPIPWLLYGIIYDAPVEVNSVGMVCSITILFMMLVFVVLSIACFRWRMNKGLGFTMFLLYFVFVAVSLMFEYDLITCPV</sequence>
<evidence type="ECO:0000256" key="8">
    <source>
        <dbReference type="ARBA" id="ARBA00022837"/>
    </source>
</evidence>
<keyword evidence="6 15" id="KW-0812">Transmembrane</keyword>
<keyword evidence="7" id="KW-0677">Repeat</keyword>
<evidence type="ECO:0000256" key="2">
    <source>
        <dbReference type="ARBA" id="ARBA00005364"/>
    </source>
</evidence>
<keyword evidence="11" id="KW-0406">Ion transport</keyword>
<dbReference type="Proteomes" id="UP000504633">
    <property type="component" value="Unplaced"/>
</dbReference>
<evidence type="ECO:0000256" key="10">
    <source>
        <dbReference type="ARBA" id="ARBA00022989"/>
    </source>
</evidence>
<dbReference type="GO" id="GO:0005262">
    <property type="term" value="F:calcium channel activity"/>
    <property type="evidence" value="ECO:0007669"/>
    <property type="project" value="TreeGrafter"/>
</dbReference>
<dbReference type="Pfam" id="PF01699">
    <property type="entry name" value="Na_Ca_ex"/>
    <property type="match status" value="2"/>
</dbReference>
<feature type="transmembrane region" description="Helical" evidence="15">
    <location>
        <begin position="652"/>
        <end position="675"/>
    </location>
</feature>
<feature type="compositionally biased region" description="Polar residues" evidence="14">
    <location>
        <begin position="463"/>
        <end position="489"/>
    </location>
</feature>
<reference evidence="18" key="1">
    <citation type="submission" date="2025-08" db="UniProtKB">
        <authorList>
            <consortium name="RefSeq"/>
        </authorList>
    </citation>
    <scope>IDENTIFICATION</scope>
    <source>
        <strain evidence="18">15085-1641.00</strain>
        <tissue evidence="18">Whole body</tissue>
    </source>
</reference>
<feature type="region of interest" description="Disordered" evidence="14">
    <location>
        <begin position="240"/>
        <end position="278"/>
    </location>
</feature>
<dbReference type="Gene3D" id="1.20.1420.30">
    <property type="entry name" value="NCX, central ion-binding region"/>
    <property type="match status" value="2"/>
</dbReference>
<keyword evidence="8" id="KW-0106">Calcium</keyword>
<feature type="region of interest" description="Disordered" evidence="14">
    <location>
        <begin position="463"/>
        <end position="513"/>
    </location>
</feature>
<evidence type="ECO:0000256" key="3">
    <source>
        <dbReference type="ARBA" id="ARBA00022448"/>
    </source>
</evidence>
<feature type="transmembrane region" description="Helical" evidence="15">
    <location>
        <begin position="297"/>
        <end position="315"/>
    </location>
</feature>
<keyword evidence="4" id="KW-0050">Antiport</keyword>
<feature type="transmembrane region" description="Helical" evidence="15">
    <location>
        <begin position="687"/>
        <end position="709"/>
    </location>
</feature>
<evidence type="ECO:0000256" key="4">
    <source>
        <dbReference type="ARBA" id="ARBA00022449"/>
    </source>
</evidence>
<dbReference type="OrthoDB" id="2127281at2759"/>
<dbReference type="FunFam" id="1.20.1420.30:FF:000002">
    <property type="entry name" value="Sodium/potassium/calcium exchanger 2 isoform 1"/>
    <property type="match status" value="1"/>
</dbReference>
<feature type="domain" description="Sodium/calcium exchanger membrane region" evidence="16">
    <location>
        <begin position="653"/>
        <end position="800"/>
    </location>
</feature>
<dbReference type="NCBIfam" id="TIGR00367">
    <property type="entry name" value="calcium/sodium antiporter"/>
    <property type="match status" value="1"/>
</dbReference>
<keyword evidence="9" id="KW-0769">Symport</keyword>
<proteinExistence type="inferred from homology"/>
<evidence type="ECO:0000256" key="7">
    <source>
        <dbReference type="ARBA" id="ARBA00022737"/>
    </source>
</evidence>
<dbReference type="GO" id="GO:0008273">
    <property type="term" value="F:calcium, potassium:sodium antiporter activity"/>
    <property type="evidence" value="ECO:0007669"/>
    <property type="project" value="TreeGrafter"/>
</dbReference>
<keyword evidence="17" id="KW-1185">Reference proteome</keyword>
<evidence type="ECO:0000256" key="5">
    <source>
        <dbReference type="ARBA" id="ARBA00022568"/>
    </source>
</evidence>
<dbReference type="RefSeq" id="XP_023164024.2">
    <property type="nucleotide sequence ID" value="XM_023308256.2"/>
</dbReference>
<feature type="transmembrane region" description="Helical" evidence="15">
    <location>
        <begin position="119"/>
        <end position="143"/>
    </location>
</feature>
<feature type="transmembrane region" description="Helical" evidence="15">
    <location>
        <begin position="163"/>
        <end position="181"/>
    </location>
</feature>
<evidence type="ECO:0000256" key="15">
    <source>
        <dbReference type="SAM" id="Phobius"/>
    </source>
</evidence>
<keyword evidence="3" id="KW-0813">Transport</keyword>
<keyword evidence="5" id="KW-0109">Calcium transport</keyword>
<comment type="similarity">
    <text evidence="2">Belongs to the Ca(2+):cation antiporter (CaCA) (TC 2.A.19) family. SLC24A subfamily.</text>
</comment>
<dbReference type="GeneID" id="111594793"/>
<evidence type="ECO:0000256" key="11">
    <source>
        <dbReference type="ARBA" id="ARBA00023065"/>
    </source>
</evidence>
<feature type="compositionally biased region" description="Polar residues" evidence="14">
    <location>
        <begin position="269"/>
        <end position="278"/>
    </location>
</feature>
<keyword evidence="12 15" id="KW-0472">Membrane</keyword>
<keyword evidence="13" id="KW-0325">Glycoprotein</keyword>
<accession>A0A6J1LD17</accession>
<feature type="transmembrane region" description="Helical" evidence="15">
    <location>
        <begin position="401"/>
        <end position="419"/>
    </location>
</feature>
<dbReference type="GO" id="GO:0005886">
    <property type="term" value="C:plasma membrane"/>
    <property type="evidence" value="ECO:0007669"/>
    <property type="project" value="TreeGrafter"/>
</dbReference>
<evidence type="ECO:0000313" key="17">
    <source>
        <dbReference type="Proteomes" id="UP000504633"/>
    </source>
</evidence>
<name>A0A6J1LD17_DROHY</name>
<dbReference type="GO" id="GO:0006874">
    <property type="term" value="P:intracellular calcium ion homeostasis"/>
    <property type="evidence" value="ECO:0007669"/>
    <property type="project" value="TreeGrafter"/>
</dbReference>
<evidence type="ECO:0000256" key="1">
    <source>
        <dbReference type="ARBA" id="ARBA00004141"/>
    </source>
</evidence>
<dbReference type="AlphaFoldDB" id="A0A6J1LD17"/>
<evidence type="ECO:0000313" key="18">
    <source>
        <dbReference type="RefSeq" id="XP_023164024.2"/>
    </source>
</evidence>
<feature type="transmembrane region" description="Helical" evidence="15">
    <location>
        <begin position="753"/>
        <end position="776"/>
    </location>
</feature>
<feature type="region of interest" description="Disordered" evidence="14">
    <location>
        <begin position="1"/>
        <end position="73"/>
    </location>
</feature>